<feature type="binding site" evidence="4">
    <location>
        <position position="255"/>
    </location>
    <ligand>
        <name>L-histidine</name>
        <dbReference type="ChEBI" id="CHEBI:57595"/>
    </ligand>
</feature>
<feature type="binding site" evidence="4">
    <location>
        <begin position="80"/>
        <end position="82"/>
    </location>
    <ligand>
        <name>L-histidine</name>
        <dbReference type="ChEBI" id="CHEBI:57595"/>
    </ligand>
</feature>
<dbReference type="PANTHER" id="PTHR43707:SF1">
    <property type="entry name" value="HISTIDINE--TRNA LIGASE, MITOCHONDRIAL-RELATED"/>
    <property type="match status" value="1"/>
</dbReference>
<keyword evidence="7" id="KW-1185">Reference proteome</keyword>
<evidence type="ECO:0000256" key="4">
    <source>
        <dbReference type="PIRSR" id="PIRSR001549-1"/>
    </source>
</evidence>
<dbReference type="AlphaFoldDB" id="A0A3M0A566"/>
<comment type="subcellular location">
    <subcellularLocation>
        <location evidence="3">Cytoplasm</location>
    </subcellularLocation>
</comment>
<protein>
    <recommendedName>
        <fullName evidence="3">Histidine--tRNA ligase</fullName>
        <ecNumber evidence="3">6.1.1.21</ecNumber>
    </recommendedName>
    <alternativeName>
        <fullName evidence="3">Histidyl-tRNA synthetase</fullName>
        <shortName evidence="3">HisRS</shortName>
    </alternativeName>
</protein>
<keyword evidence="3" id="KW-0436">Ligase</keyword>
<keyword evidence="3" id="KW-0963">Cytoplasm</keyword>
<proteinExistence type="inferred from homology"/>
<evidence type="ECO:0000313" key="6">
    <source>
        <dbReference type="EMBL" id="RMA78649.1"/>
    </source>
</evidence>
<dbReference type="CDD" id="cd00773">
    <property type="entry name" value="HisRS-like_core"/>
    <property type="match status" value="1"/>
</dbReference>
<keyword evidence="3" id="KW-0648">Protein biosynthesis</keyword>
<dbReference type="GO" id="GO:0005524">
    <property type="term" value="F:ATP binding"/>
    <property type="evidence" value="ECO:0007669"/>
    <property type="project" value="UniProtKB-UniRule"/>
</dbReference>
<dbReference type="Pfam" id="PF13393">
    <property type="entry name" value="tRNA-synt_His"/>
    <property type="match status" value="1"/>
</dbReference>
<sequence length="419" mass="49212">MFNKLKGTKDYYGLDAKILNYIKEKFFAIAKSFDFEFIDTPIIEEKSLFVRSVGETSDIVTKEMYTFKDNGGRDVALRPEATASVIRAFVENKINNLEDSKFYYFGPMFRYERPQKGRSRQFVQGGAELICKKSPLSNFEIIQMAYEFIKSLQINDFVLEINSLGSFESRNKYINVLKKYFEKYSDKLSEISKQRLEKNVLRILDDKEEIQKDFVKDAPKLFEFLTEQEKNEFNELTNLLNKFNIKYSINKNLVRGLDYYNDIVFEFVSTSPALGSQSTILAGGRYDGMIKSFEGPNLDSIGFAFGDARLIEIIKWQIDKYDELNDSLDILIAYLNEEEKDEILKITNLLRKKYRVKLLFEKVSTKELFKKFYKFNPKYLVFKELNSKENEIKIKTKENEVTLVLKDLKDFEKAIKKLE</sequence>
<dbReference type="InterPro" id="IPR045864">
    <property type="entry name" value="aa-tRNA-synth_II/BPL/LPL"/>
</dbReference>
<dbReference type="InterPro" id="IPR004516">
    <property type="entry name" value="HisRS/HisZ"/>
</dbReference>
<dbReference type="HAMAP" id="MF_00127">
    <property type="entry name" value="His_tRNA_synth"/>
    <property type="match status" value="1"/>
</dbReference>
<name>A0A3M0A566_9BACT</name>
<evidence type="ECO:0000256" key="2">
    <source>
        <dbReference type="ARBA" id="ARBA00022840"/>
    </source>
</evidence>
<reference evidence="6 7" key="1">
    <citation type="submission" date="2018-10" db="EMBL/GenBank/DDBJ databases">
        <title>Genomic Encyclopedia of Archaeal and Bacterial Type Strains, Phase II (KMG-II): from individual species to whole genera.</title>
        <authorList>
            <person name="Goeker M."/>
        </authorList>
    </citation>
    <scope>NUCLEOTIDE SEQUENCE [LARGE SCALE GENOMIC DNA]</scope>
    <source>
        <strain evidence="6 7">ATCC 29870</strain>
    </source>
</reference>
<evidence type="ECO:0000256" key="1">
    <source>
        <dbReference type="ARBA" id="ARBA00008226"/>
    </source>
</evidence>
<evidence type="ECO:0000313" key="7">
    <source>
        <dbReference type="Proteomes" id="UP000267246"/>
    </source>
</evidence>
<dbReference type="NCBIfam" id="TIGR00442">
    <property type="entry name" value="hisS"/>
    <property type="match status" value="1"/>
</dbReference>
<dbReference type="PANTHER" id="PTHR43707">
    <property type="entry name" value="HISTIDYL-TRNA SYNTHETASE"/>
    <property type="match status" value="1"/>
</dbReference>
<gene>
    <name evidence="3" type="primary">hisS</name>
    <name evidence="6" type="ORF">JN00_0291</name>
</gene>
<comment type="caution">
    <text evidence="6">The sequence shown here is derived from an EMBL/GenBank/DDBJ whole genome shotgun (WGS) entry which is preliminary data.</text>
</comment>
<comment type="catalytic activity">
    <reaction evidence="3">
        <text>tRNA(His) + L-histidine + ATP = L-histidyl-tRNA(His) + AMP + diphosphate + H(+)</text>
        <dbReference type="Rhea" id="RHEA:17313"/>
        <dbReference type="Rhea" id="RHEA-COMP:9665"/>
        <dbReference type="Rhea" id="RHEA-COMP:9689"/>
        <dbReference type="ChEBI" id="CHEBI:15378"/>
        <dbReference type="ChEBI" id="CHEBI:30616"/>
        <dbReference type="ChEBI" id="CHEBI:33019"/>
        <dbReference type="ChEBI" id="CHEBI:57595"/>
        <dbReference type="ChEBI" id="CHEBI:78442"/>
        <dbReference type="ChEBI" id="CHEBI:78527"/>
        <dbReference type="ChEBI" id="CHEBI:456215"/>
        <dbReference type="EC" id="6.1.1.21"/>
    </reaction>
</comment>
<dbReference type="Gene3D" id="3.30.930.10">
    <property type="entry name" value="Bira Bifunctional Protein, Domain 2"/>
    <property type="match status" value="1"/>
</dbReference>
<dbReference type="InterPro" id="IPR006195">
    <property type="entry name" value="aa-tRNA-synth_II"/>
</dbReference>
<evidence type="ECO:0000259" key="5">
    <source>
        <dbReference type="PROSITE" id="PS50862"/>
    </source>
</evidence>
<keyword evidence="2 3" id="KW-0067">ATP-binding</keyword>
<keyword evidence="3 6" id="KW-0030">Aminoacyl-tRNA synthetase</keyword>
<dbReference type="InterPro" id="IPR041715">
    <property type="entry name" value="HisRS-like_core"/>
</dbReference>
<feature type="binding site" evidence="4">
    <location>
        <begin position="259"/>
        <end position="260"/>
    </location>
    <ligand>
        <name>L-histidine</name>
        <dbReference type="ChEBI" id="CHEBI:57595"/>
    </ligand>
</feature>
<dbReference type="EC" id="6.1.1.21" evidence="3"/>
<dbReference type="RefSeq" id="WP_121940768.1">
    <property type="nucleotide sequence ID" value="NZ_CP137846.1"/>
</dbReference>
<dbReference type="Proteomes" id="UP000267246">
    <property type="component" value="Unassembled WGS sequence"/>
</dbReference>
<organism evidence="6 7">
    <name type="scientific">Metamycoplasma subdolum</name>
    <dbReference type="NCBI Taxonomy" id="92407"/>
    <lineage>
        <taxon>Bacteria</taxon>
        <taxon>Bacillati</taxon>
        <taxon>Mycoplasmatota</taxon>
        <taxon>Mycoplasmoidales</taxon>
        <taxon>Metamycoplasmataceae</taxon>
        <taxon>Metamycoplasma</taxon>
    </lineage>
</organism>
<dbReference type="GO" id="GO:0006427">
    <property type="term" value="P:histidyl-tRNA aminoacylation"/>
    <property type="evidence" value="ECO:0007669"/>
    <property type="project" value="UniProtKB-UniRule"/>
</dbReference>
<feature type="binding site" evidence="4">
    <location>
        <position position="128"/>
    </location>
    <ligand>
        <name>L-histidine</name>
        <dbReference type="ChEBI" id="CHEBI:57595"/>
    </ligand>
</feature>
<dbReference type="PROSITE" id="PS50862">
    <property type="entry name" value="AA_TRNA_LIGASE_II"/>
    <property type="match status" value="1"/>
</dbReference>
<accession>A0A3M0A566</accession>
<feature type="binding site" evidence="4">
    <location>
        <position position="110"/>
    </location>
    <ligand>
        <name>L-histidine</name>
        <dbReference type="ChEBI" id="CHEBI:57595"/>
    </ligand>
</feature>
<dbReference type="InterPro" id="IPR015807">
    <property type="entry name" value="His-tRNA-ligase"/>
</dbReference>
<dbReference type="GO" id="GO:0005737">
    <property type="term" value="C:cytoplasm"/>
    <property type="evidence" value="ECO:0007669"/>
    <property type="project" value="UniProtKB-SubCell"/>
</dbReference>
<keyword evidence="3" id="KW-0547">Nucleotide-binding</keyword>
<dbReference type="GO" id="GO:0004821">
    <property type="term" value="F:histidine-tRNA ligase activity"/>
    <property type="evidence" value="ECO:0007669"/>
    <property type="project" value="UniProtKB-UniRule"/>
</dbReference>
<comment type="subunit">
    <text evidence="3">Homodimer.</text>
</comment>
<comment type="similarity">
    <text evidence="1 3">Belongs to the class-II aminoacyl-tRNA synthetase family.</text>
</comment>
<dbReference type="SUPFAM" id="SSF55681">
    <property type="entry name" value="Class II aaRS and biotin synthetases"/>
    <property type="match status" value="1"/>
</dbReference>
<dbReference type="PIRSF" id="PIRSF001549">
    <property type="entry name" value="His-tRNA_synth"/>
    <property type="match status" value="1"/>
</dbReference>
<dbReference type="OrthoDB" id="9800814at2"/>
<evidence type="ECO:0000256" key="3">
    <source>
        <dbReference type="HAMAP-Rule" id="MF_00127"/>
    </source>
</evidence>
<dbReference type="EMBL" id="REFI01000006">
    <property type="protein sequence ID" value="RMA78649.1"/>
    <property type="molecule type" value="Genomic_DNA"/>
</dbReference>
<feature type="binding site" evidence="4">
    <location>
        <position position="124"/>
    </location>
    <ligand>
        <name>L-histidine</name>
        <dbReference type="ChEBI" id="CHEBI:57595"/>
    </ligand>
</feature>
<feature type="domain" description="Aminoacyl-transfer RNA synthetases class-II family profile" evidence="5">
    <location>
        <begin position="17"/>
        <end position="314"/>
    </location>
</feature>